<feature type="compositionally biased region" description="Polar residues" evidence="1">
    <location>
        <begin position="337"/>
        <end position="346"/>
    </location>
</feature>
<feature type="compositionally biased region" description="Low complexity" evidence="1">
    <location>
        <begin position="183"/>
        <end position="223"/>
    </location>
</feature>
<feature type="region of interest" description="Disordered" evidence="1">
    <location>
        <begin position="88"/>
        <end position="162"/>
    </location>
</feature>
<evidence type="ECO:0000256" key="1">
    <source>
        <dbReference type="SAM" id="MobiDB-lite"/>
    </source>
</evidence>
<gene>
    <name evidence="2" type="ORF">OC846_000770</name>
</gene>
<evidence type="ECO:0000313" key="3">
    <source>
        <dbReference type="Proteomes" id="UP001176517"/>
    </source>
</evidence>
<proteinExistence type="predicted"/>
<feature type="region of interest" description="Disordered" evidence="1">
    <location>
        <begin position="182"/>
        <end position="223"/>
    </location>
</feature>
<sequence>MSAPTAIQAQPQQRSHHRQSSISSLGSAAFSFPRTAGQGVTTGPLHSPNQTRFSFQQQQQAPSSNPTDSSASASASYFDSADSAAFGAHTRAKSASVSSAISASSGSTLASTEGPSTPRLSSSFTSSSPVDRLISIASPTSPPVPTRVPSLGLGSSSYDSTKSRIISQPWAPTIGSRWVPSMTSPAVPANPPSTAASSAAVSMSRTEDVSSSGSAVSGSTAVGEGRLGSLFRKLSLSATSPSVPQFSGNVSQSSNPSPSHHHRHNSFSQPSAPASTSTFQRRSPPLFKSSSQQQQPSSPHTPQSARPATSSTNEAGFHPGGSAIPIDDLLSAGPAPANTNTSRNSFTPAVPATPPTIARSEPSRSPVMPSQPLATSPRGRKASMSGGSKLRRPSPTGERLLSMGHFGHH</sequence>
<feature type="compositionally biased region" description="Polar residues" evidence="1">
    <location>
        <begin position="269"/>
        <end position="281"/>
    </location>
</feature>
<feature type="compositionally biased region" description="Low complexity" evidence="1">
    <location>
        <begin position="88"/>
        <end position="129"/>
    </location>
</feature>
<feature type="compositionally biased region" description="Polar residues" evidence="1">
    <location>
        <begin position="153"/>
        <end position="162"/>
    </location>
</feature>
<feature type="compositionally biased region" description="Low complexity" evidence="1">
    <location>
        <begin position="247"/>
        <end position="258"/>
    </location>
</feature>
<evidence type="ECO:0000313" key="2">
    <source>
        <dbReference type="EMBL" id="KAK0556926.1"/>
    </source>
</evidence>
<reference evidence="2" key="1">
    <citation type="journal article" date="2023" name="PhytoFront">
        <title>Draft Genome Resources of Seven Strains of Tilletia horrida, Causal Agent of Kernel Smut of Rice.</title>
        <authorList>
            <person name="Khanal S."/>
            <person name="Antony Babu S."/>
            <person name="Zhou X.G."/>
        </authorList>
    </citation>
    <scope>NUCLEOTIDE SEQUENCE</scope>
    <source>
        <strain evidence="2">TX6</strain>
    </source>
</reference>
<feature type="region of interest" description="Disordered" evidence="1">
    <location>
        <begin position="238"/>
        <end position="409"/>
    </location>
</feature>
<dbReference type="AlphaFoldDB" id="A0AAN6JUC7"/>
<accession>A0AAN6JUC7</accession>
<dbReference type="EMBL" id="JAPDMZ010000009">
    <property type="protein sequence ID" value="KAK0556926.1"/>
    <property type="molecule type" value="Genomic_DNA"/>
</dbReference>
<name>A0AAN6JUC7_9BASI</name>
<dbReference type="Proteomes" id="UP001176517">
    <property type="component" value="Unassembled WGS sequence"/>
</dbReference>
<organism evidence="2 3">
    <name type="scientific">Tilletia horrida</name>
    <dbReference type="NCBI Taxonomy" id="155126"/>
    <lineage>
        <taxon>Eukaryota</taxon>
        <taxon>Fungi</taxon>
        <taxon>Dikarya</taxon>
        <taxon>Basidiomycota</taxon>
        <taxon>Ustilaginomycotina</taxon>
        <taxon>Exobasidiomycetes</taxon>
        <taxon>Tilletiales</taxon>
        <taxon>Tilletiaceae</taxon>
        <taxon>Tilletia</taxon>
    </lineage>
</organism>
<feature type="compositionally biased region" description="Low complexity" evidence="1">
    <location>
        <begin position="283"/>
        <end position="304"/>
    </location>
</feature>
<protein>
    <submittedName>
        <fullName evidence="2">Uncharacterized protein</fullName>
    </submittedName>
</protein>
<feature type="region of interest" description="Disordered" evidence="1">
    <location>
        <begin position="1"/>
        <end position="76"/>
    </location>
</feature>
<feature type="compositionally biased region" description="Low complexity" evidence="1">
    <location>
        <begin position="347"/>
        <end position="358"/>
    </location>
</feature>
<feature type="compositionally biased region" description="Low complexity" evidence="1">
    <location>
        <begin position="56"/>
        <end position="76"/>
    </location>
</feature>
<comment type="caution">
    <text evidence="2">The sequence shown here is derived from an EMBL/GenBank/DDBJ whole genome shotgun (WGS) entry which is preliminary data.</text>
</comment>
<feature type="compositionally biased region" description="Low complexity" evidence="1">
    <location>
        <begin position="20"/>
        <end position="32"/>
    </location>
</feature>
<keyword evidence="3" id="KW-1185">Reference proteome</keyword>